<dbReference type="CDD" id="cd19757">
    <property type="entry name" value="Bbox1"/>
    <property type="match status" value="1"/>
</dbReference>
<feature type="domain" description="CxC2-like cysteine cluster KDZ transposase-associated" evidence="3">
    <location>
        <begin position="201"/>
        <end position="311"/>
    </location>
</feature>
<evidence type="ECO:0000256" key="1">
    <source>
        <dbReference type="SAM" id="Coils"/>
    </source>
</evidence>
<feature type="compositionally biased region" description="Acidic residues" evidence="2">
    <location>
        <begin position="1116"/>
        <end position="1126"/>
    </location>
</feature>
<protein>
    <recommendedName>
        <fullName evidence="3">CxC2-like cysteine cluster KDZ transposase-associated domain-containing protein</fullName>
    </recommendedName>
</protein>
<dbReference type="PANTHER" id="PTHR33104:SF2">
    <property type="entry name" value="CXC3 LIKE CYSTEINE CLUSTER DOMAIN-CONTAINING PROTEIN"/>
    <property type="match status" value="1"/>
</dbReference>
<dbReference type="Proteomes" id="UP001218188">
    <property type="component" value="Unassembled WGS sequence"/>
</dbReference>
<dbReference type="Pfam" id="PF18803">
    <property type="entry name" value="CxC2"/>
    <property type="match status" value="1"/>
</dbReference>
<dbReference type="Pfam" id="PF18758">
    <property type="entry name" value="KDZ"/>
    <property type="match status" value="1"/>
</dbReference>
<comment type="caution">
    <text evidence="4">The sequence shown here is derived from an EMBL/GenBank/DDBJ whole genome shotgun (WGS) entry which is preliminary data.</text>
</comment>
<keyword evidence="5" id="KW-1185">Reference proteome</keyword>
<evidence type="ECO:0000313" key="4">
    <source>
        <dbReference type="EMBL" id="KAJ7024590.1"/>
    </source>
</evidence>
<reference evidence="4" key="1">
    <citation type="submission" date="2023-03" db="EMBL/GenBank/DDBJ databases">
        <title>Massive genome expansion in bonnet fungi (Mycena s.s.) driven by repeated elements and novel gene families across ecological guilds.</title>
        <authorList>
            <consortium name="Lawrence Berkeley National Laboratory"/>
            <person name="Harder C.B."/>
            <person name="Miyauchi S."/>
            <person name="Viragh M."/>
            <person name="Kuo A."/>
            <person name="Thoen E."/>
            <person name="Andreopoulos B."/>
            <person name="Lu D."/>
            <person name="Skrede I."/>
            <person name="Drula E."/>
            <person name="Henrissat B."/>
            <person name="Morin E."/>
            <person name="Kohler A."/>
            <person name="Barry K."/>
            <person name="LaButti K."/>
            <person name="Morin E."/>
            <person name="Salamov A."/>
            <person name="Lipzen A."/>
            <person name="Mereny Z."/>
            <person name="Hegedus B."/>
            <person name="Baldrian P."/>
            <person name="Stursova M."/>
            <person name="Weitz H."/>
            <person name="Taylor A."/>
            <person name="Grigoriev I.V."/>
            <person name="Nagy L.G."/>
            <person name="Martin F."/>
            <person name="Kauserud H."/>
        </authorList>
    </citation>
    <scope>NUCLEOTIDE SEQUENCE</scope>
    <source>
        <strain evidence="4">CBHHK200</strain>
    </source>
</reference>
<proteinExistence type="predicted"/>
<dbReference type="EMBL" id="JARJCM010000167">
    <property type="protein sequence ID" value="KAJ7024590.1"/>
    <property type="molecule type" value="Genomic_DNA"/>
</dbReference>
<evidence type="ECO:0000256" key="2">
    <source>
        <dbReference type="SAM" id="MobiDB-lite"/>
    </source>
</evidence>
<accession>A0AAD6WTP8</accession>
<dbReference type="InterPro" id="IPR040521">
    <property type="entry name" value="KDZ"/>
</dbReference>
<feature type="region of interest" description="Disordered" evidence="2">
    <location>
        <begin position="1074"/>
        <end position="1126"/>
    </location>
</feature>
<dbReference type="InterPro" id="IPR041457">
    <property type="entry name" value="CxC2_KDZ-assoc"/>
</dbReference>
<evidence type="ECO:0000313" key="5">
    <source>
        <dbReference type="Proteomes" id="UP001218188"/>
    </source>
</evidence>
<dbReference type="AlphaFoldDB" id="A0AAD6WTP8"/>
<feature type="compositionally biased region" description="Basic residues" evidence="2">
    <location>
        <begin position="1081"/>
        <end position="1090"/>
    </location>
</feature>
<name>A0AAD6WTP8_9AGAR</name>
<organism evidence="4 5">
    <name type="scientific">Mycena alexandri</name>
    <dbReference type="NCBI Taxonomy" id="1745969"/>
    <lineage>
        <taxon>Eukaryota</taxon>
        <taxon>Fungi</taxon>
        <taxon>Dikarya</taxon>
        <taxon>Basidiomycota</taxon>
        <taxon>Agaricomycotina</taxon>
        <taxon>Agaricomycetes</taxon>
        <taxon>Agaricomycetidae</taxon>
        <taxon>Agaricales</taxon>
        <taxon>Marasmiineae</taxon>
        <taxon>Mycenaceae</taxon>
        <taxon>Mycena</taxon>
    </lineage>
</organism>
<feature type="coiled-coil region" evidence="1">
    <location>
        <begin position="620"/>
        <end position="647"/>
    </location>
</feature>
<keyword evidence="1" id="KW-0175">Coiled coil</keyword>
<sequence>MSFRSRQCAKIPNDPFGNNRQLIDSAQSAINAPIPTFVNRVSQDNRRVYREEVPIEPPSPVKRQNAARQALLDSRAQLHASEQTLTFEHYRLDLGDSLDDKDGPDASDIGPKPIKPSDKSLSEWQLKVDSFASEYVCLHGRGGANIDWCPGCGSADPKIRCRDCFGGALYCEACCVSRHAENPLHRVYRWNDSGFFTKISLASLGLRVQLGHQVGDACEAPERGHKDFVVLHTNGIHDVHVYFCGAGCRRALLAGSPEVQLLRARWFPATHNKPRTCATIDLLDQFREETLQAKTTMYDAYRVLERLTNNVRVKPSDRYHEWLRMCREHSFLELLMQSGRLVAYDHSGAAGTKPGACAVECPACPRPGVNILDDWENAPPEEQYKFILALAFDVCFQLKRRLISSELKDPGLATGFAYMVEDEPYREYLRMVTNQKEINTCSGLAALDYANTKFSRGYSSTGVGMCVCARHEFVQPNGVGDLQRGERFANMDYVFGSVMRHKHPRQPKLFSYDIVCIWYKFLKGRMKNMPALVRLDLVMKLLRFVIPKLHIHGHKSLCRLQCSLNLTRGVSQLDGEGIERPWASIGGLASSTREMGPGSRHDVLDAQWGSWNWQKLIAIVATLRRRMDKAKEEYARQKEALDAFSAERAEYVPVWKARVDAFEQRQLDLGADSVAEDADNPYAVKVIGKSEAEVRLKLSQDDAADVVRGVPSLHDVSPSKFISCGLDLEGEQRRVRVQAELKKANTAGMQIDLIVLRTSLHRRIARFRVLQQTYTPAALQALGEMTIPEDAPIETIPLLLPSAFTVAQHATCRAGLAEMEEELRDAQCREALVRLRNQLHIKSRFLVHKGLHSRNQGPNTRARTLVTRNETKIRLHSEKYQMSWEALRRLSVDSDPASVGWEVLKAADVRCMEDEENLERKAQRMEREKGRRLKRKRELMEHGMLPAEAEEDDGDAMDVDSGPAERVSENRRQVSWIWTVTGVAGRDADLEDALRIEWSKAYAQTNRWREEIEILGVEYERVLAAFDYEATRWEKRAEGVVMGLNWEEVDGAKAFARRQAAMYRDLRARGETTWTEEKLTRGQKRNRKRAAPAMGSEAVDREEDEEDEERQRAEEEEREWGEEEEV</sequence>
<feature type="region of interest" description="Disordered" evidence="2">
    <location>
        <begin position="97"/>
        <end position="120"/>
    </location>
</feature>
<dbReference type="PANTHER" id="PTHR33104">
    <property type="entry name" value="SI:DKEY-29D5.2"/>
    <property type="match status" value="1"/>
</dbReference>
<evidence type="ECO:0000259" key="3">
    <source>
        <dbReference type="Pfam" id="PF18803"/>
    </source>
</evidence>
<gene>
    <name evidence="4" type="ORF">C8F04DRAFT_1270130</name>
</gene>